<dbReference type="Proteomes" id="UP000720189">
    <property type="component" value="Unassembled WGS sequence"/>
</dbReference>
<evidence type="ECO:0000259" key="2">
    <source>
        <dbReference type="PROSITE" id="PS50837"/>
    </source>
</evidence>
<dbReference type="InterPro" id="IPR056884">
    <property type="entry name" value="NPHP3-like_N"/>
</dbReference>
<dbReference type="InterPro" id="IPR036770">
    <property type="entry name" value="Ankyrin_rpt-contain_sf"/>
</dbReference>
<dbReference type="Gene3D" id="1.25.40.20">
    <property type="entry name" value="Ankyrin repeat-containing domain"/>
    <property type="match status" value="1"/>
</dbReference>
<evidence type="ECO:0000313" key="4">
    <source>
        <dbReference type="Proteomes" id="UP000720189"/>
    </source>
</evidence>
<comment type="caution">
    <text evidence="3">The sequence shown here is derived from an EMBL/GenBank/DDBJ whole genome shotgun (WGS) entry which is preliminary data.</text>
</comment>
<dbReference type="EMBL" id="JAGMUX010000009">
    <property type="protein sequence ID" value="KAH7248645.1"/>
    <property type="molecule type" value="Genomic_DNA"/>
</dbReference>
<dbReference type="InterPro" id="IPR035994">
    <property type="entry name" value="Nucleoside_phosphorylase_sf"/>
</dbReference>
<reference evidence="3" key="1">
    <citation type="journal article" date="2021" name="Nat. Commun.">
        <title>Genetic determinants of endophytism in the Arabidopsis root mycobiome.</title>
        <authorList>
            <person name="Mesny F."/>
            <person name="Miyauchi S."/>
            <person name="Thiergart T."/>
            <person name="Pickel B."/>
            <person name="Atanasova L."/>
            <person name="Karlsson M."/>
            <person name="Huettel B."/>
            <person name="Barry K.W."/>
            <person name="Haridas S."/>
            <person name="Chen C."/>
            <person name="Bauer D."/>
            <person name="Andreopoulos W."/>
            <person name="Pangilinan J."/>
            <person name="LaButti K."/>
            <person name="Riley R."/>
            <person name="Lipzen A."/>
            <person name="Clum A."/>
            <person name="Drula E."/>
            <person name="Henrissat B."/>
            <person name="Kohler A."/>
            <person name="Grigoriev I.V."/>
            <person name="Martin F.M."/>
            <person name="Hacquard S."/>
        </authorList>
    </citation>
    <scope>NUCLEOTIDE SEQUENCE</scope>
    <source>
        <strain evidence="3">MPI-CAGE-AT-0023</strain>
    </source>
</reference>
<gene>
    <name evidence="3" type="ORF">BKA55DRAFT_540072</name>
</gene>
<evidence type="ECO:0000313" key="3">
    <source>
        <dbReference type="EMBL" id="KAH7248645.1"/>
    </source>
</evidence>
<dbReference type="Pfam" id="PF24883">
    <property type="entry name" value="NPHP3_N"/>
    <property type="match status" value="1"/>
</dbReference>
<name>A0A9P9H1J3_FUSRE</name>
<dbReference type="SUPFAM" id="SSF48403">
    <property type="entry name" value="Ankyrin repeat"/>
    <property type="match status" value="1"/>
</dbReference>
<dbReference type="RefSeq" id="XP_046048440.1">
    <property type="nucleotide sequence ID" value="XM_046190213.1"/>
</dbReference>
<dbReference type="Pfam" id="PF12796">
    <property type="entry name" value="Ank_2"/>
    <property type="match status" value="1"/>
</dbReference>
<dbReference type="SUPFAM" id="SSF53167">
    <property type="entry name" value="Purine and uridine phosphorylases"/>
    <property type="match status" value="1"/>
</dbReference>
<dbReference type="Gene3D" id="3.40.50.300">
    <property type="entry name" value="P-loop containing nucleotide triphosphate hydrolases"/>
    <property type="match status" value="1"/>
</dbReference>
<dbReference type="PROSITE" id="PS50837">
    <property type="entry name" value="NACHT"/>
    <property type="match status" value="1"/>
</dbReference>
<proteinExistence type="predicted"/>
<dbReference type="GO" id="GO:0009116">
    <property type="term" value="P:nucleoside metabolic process"/>
    <property type="evidence" value="ECO:0007669"/>
    <property type="project" value="InterPro"/>
</dbReference>
<dbReference type="SMART" id="SM00248">
    <property type="entry name" value="ANK"/>
    <property type="match status" value="3"/>
</dbReference>
<dbReference type="InterPro" id="IPR007111">
    <property type="entry name" value="NACHT_NTPase"/>
</dbReference>
<dbReference type="OrthoDB" id="427518at2759"/>
<keyword evidence="1" id="KW-0677">Repeat</keyword>
<dbReference type="PANTHER" id="PTHR46082">
    <property type="entry name" value="ATP/GTP-BINDING PROTEIN-RELATED"/>
    <property type="match status" value="1"/>
</dbReference>
<dbReference type="GO" id="GO:0003824">
    <property type="term" value="F:catalytic activity"/>
    <property type="evidence" value="ECO:0007669"/>
    <property type="project" value="InterPro"/>
</dbReference>
<feature type="domain" description="NACHT" evidence="2">
    <location>
        <begin position="594"/>
        <end position="751"/>
    </location>
</feature>
<dbReference type="Gene3D" id="3.40.50.1580">
    <property type="entry name" value="Nucleoside phosphorylase domain"/>
    <property type="match status" value="1"/>
</dbReference>
<keyword evidence="4" id="KW-1185">Reference proteome</keyword>
<dbReference type="SUPFAM" id="SSF52540">
    <property type="entry name" value="P-loop containing nucleoside triphosphate hydrolases"/>
    <property type="match status" value="1"/>
</dbReference>
<dbReference type="GeneID" id="70220167"/>
<dbReference type="InterPro" id="IPR053137">
    <property type="entry name" value="NLR-like"/>
</dbReference>
<dbReference type="PANTHER" id="PTHR46082:SF11">
    <property type="entry name" value="AAA+ ATPASE DOMAIN-CONTAINING PROTEIN-RELATED"/>
    <property type="match status" value="1"/>
</dbReference>
<organism evidence="3 4">
    <name type="scientific">Fusarium redolens</name>
    <dbReference type="NCBI Taxonomy" id="48865"/>
    <lineage>
        <taxon>Eukaryota</taxon>
        <taxon>Fungi</taxon>
        <taxon>Dikarya</taxon>
        <taxon>Ascomycota</taxon>
        <taxon>Pezizomycotina</taxon>
        <taxon>Sordariomycetes</taxon>
        <taxon>Hypocreomycetidae</taxon>
        <taxon>Hypocreales</taxon>
        <taxon>Nectriaceae</taxon>
        <taxon>Fusarium</taxon>
        <taxon>Fusarium redolens species complex</taxon>
    </lineage>
</organism>
<evidence type="ECO:0000256" key="1">
    <source>
        <dbReference type="ARBA" id="ARBA00022737"/>
    </source>
</evidence>
<dbReference type="InterPro" id="IPR027417">
    <property type="entry name" value="P-loop_NTPase"/>
</dbReference>
<sequence length="1176" mass="133357">MKRHRPQLADYTVGWICALPIELAAAQEMLDDQHPELPHDYREDTNVYTLGRIGDHNVVIVCLPSGQIGNNVAAVVATEMKARFTSIRFGLMVGIGGGVPSSTADIRLGDVVVSQPDKQHGGVVQYDSGKSTPSGFERTGALNAPPRVLLNVVSKFRANEFCKRNGIGKHLGILTQRSMFNCANVEPDILFEPSYQHVSGGNCDMCKLQWQINREQRVSDQPIVHFGTIASGNRVMRDGIMRDSVSNELGGVLCFEMEGAGLMNNFPCLVVRGICDYSDSHKNKAWQPYAAATAAACAKEILLLTPTLDKGILMDAKSVKERQKLFINSMDDKSASRFVSMLSPVNQSRQSLAIQPVDPDDGMYHWVFKNIDFRYWEKGTSTKALWVSGSAGLNFKGISRQIAEMQLPKTSKNDKYGLHFCCSEKTDFEFLAHTFMHRIFQKSPASTIILAKLVFTSLMDSYWQDRAIEPLDVSNKREILQSDSLDAVLTEMLGLREDYMAKAWEPSLVMNGITFNFEAPEIRVLLTGEMHHDIRMTLRGVSLIEHDRERAACLSSLRFDNTRMNKISTEHKGSCDWLWKQPQFKEWSSSKSSRLLLVEGKPGSGKSTLTRFFHKGALEHHPPIKSAVVASFFYSYREGELQRSHRNMLRSILYDIIDEDETFFYHRGQTEYRKHQKLKADYPGEWEWDYNSLQQLLKSLATHRQTRHIYLIIDAVDESDDKDRRSILTLLSELCSVASPSTVKAFVASRPIGEHKLKNCTTLNLIRLQDETKEAISLYARSFLDDLEMTKVYREAMDYILDHAQGVFLWVKLVGEELLASQESGSSQGEVFELLRSLPTELEDYYKHMFIKIRKQKKQTRDTVRMFSFVLYCQRPLTICEVLHALSVVESTGQKFVPTNDYIEKHLPSERRIWFCGGNFLEITDQNGEEVVQVMHQTAREFLLSPDGNVANSEFRMSEKDAHFLISITCLRYLMLCSIGPEECTHFPDLDSWTLQHYLAFARFLNDRPLAVYALSHLRYHMDACQQRDELSEHIFSFVSNIRDRVATYFFQHWVKLVLGYDIVRENELQPAQYFRDQILLAAAKSGLLNATRMLLSSGAKASAKHHGKTPLSWAAWRGYVAIVKALLAVPGVELCVMDDSNKTPVSLAIESGHGEIVTLLTERARLGQTSLGVSI</sequence>
<dbReference type="InterPro" id="IPR002110">
    <property type="entry name" value="Ankyrin_rpt"/>
</dbReference>
<dbReference type="AlphaFoldDB" id="A0A9P9H1J3"/>
<protein>
    <recommendedName>
        <fullName evidence="2">NACHT domain-containing protein</fullName>
    </recommendedName>
</protein>
<accession>A0A9P9H1J3</accession>